<dbReference type="OrthoDB" id="166436at2157"/>
<name>L9XQP0_9EURY</name>
<proteinExistence type="predicted"/>
<sequence>MHRRTLLAGSAAMATLAGCSDLPSLGDDVAVDETVRDEQTATFAADSGDRLSVSVTVEELAEPDDDAEVSPSAVSFRLDHADEGPLETRSIADAETFDVTVEDDGEHIVIVTNGAASVTIDDA</sequence>
<dbReference type="PROSITE" id="PS51257">
    <property type="entry name" value="PROKAR_LIPOPROTEIN"/>
    <property type="match status" value="1"/>
</dbReference>
<feature type="region of interest" description="Disordered" evidence="1">
    <location>
        <begin position="60"/>
        <end position="81"/>
    </location>
</feature>
<dbReference type="Proteomes" id="UP000011531">
    <property type="component" value="Unassembled WGS sequence"/>
</dbReference>
<gene>
    <name evidence="2" type="ORF">C492_06152</name>
</gene>
<dbReference type="AlphaFoldDB" id="L9XQP0"/>
<reference evidence="2 3" key="1">
    <citation type="journal article" date="2014" name="PLoS Genet.">
        <title>Phylogenetically driven sequencing of extremely halophilic archaea reveals strategies for static and dynamic osmo-response.</title>
        <authorList>
            <person name="Becker E.A."/>
            <person name="Seitzer P.M."/>
            <person name="Tritt A."/>
            <person name="Larsen D."/>
            <person name="Krusor M."/>
            <person name="Yao A.I."/>
            <person name="Wu D."/>
            <person name="Madern D."/>
            <person name="Eisen J.A."/>
            <person name="Darling A.E."/>
            <person name="Facciotti M.T."/>
        </authorList>
    </citation>
    <scope>NUCLEOTIDE SEQUENCE [LARGE SCALE GENOMIC DNA]</scope>
    <source>
        <strain evidence="2 3">DSM 18795</strain>
    </source>
</reference>
<protein>
    <submittedName>
        <fullName evidence="2">Uncharacterized protein</fullName>
    </submittedName>
</protein>
<dbReference type="STRING" id="1227498.C492_06152"/>
<dbReference type="EMBL" id="AOIA01000034">
    <property type="protein sequence ID" value="ELY64080.1"/>
    <property type="molecule type" value="Genomic_DNA"/>
</dbReference>
<accession>L9XQP0</accession>
<dbReference type="RefSeq" id="WP_008421410.1">
    <property type="nucleotide sequence ID" value="NZ_AOIA01000034.1"/>
</dbReference>
<evidence type="ECO:0000313" key="3">
    <source>
        <dbReference type="Proteomes" id="UP000011531"/>
    </source>
</evidence>
<organism evidence="2 3">
    <name type="scientific">Natronococcus jeotgali DSM 18795</name>
    <dbReference type="NCBI Taxonomy" id="1227498"/>
    <lineage>
        <taxon>Archaea</taxon>
        <taxon>Methanobacteriati</taxon>
        <taxon>Methanobacteriota</taxon>
        <taxon>Stenosarchaea group</taxon>
        <taxon>Halobacteria</taxon>
        <taxon>Halobacteriales</taxon>
        <taxon>Natrialbaceae</taxon>
        <taxon>Natronococcus</taxon>
    </lineage>
</organism>
<keyword evidence="3" id="KW-1185">Reference proteome</keyword>
<evidence type="ECO:0000256" key="1">
    <source>
        <dbReference type="SAM" id="MobiDB-lite"/>
    </source>
</evidence>
<evidence type="ECO:0000313" key="2">
    <source>
        <dbReference type="EMBL" id="ELY64080.1"/>
    </source>
</evidence>
<comment type="caution">
    <text evidence="2">The sequence shown here is derived from an EMBL/GenBank/DDBJ whole genome shotgun (WGS) entry which is preliminary data.</text>
</comment>